<accession>A0ABU1CGY7</accession>
<dbReference type="Proteomes" id="UP001233535">
    <property type="component" value="Unassembled WGS sequence"/>
</dbReference>
<comment type="caution">
    <text evidence="1">The sequence shown here is derived from an EMBL/GenBank/DDBJ whole genome shotgun (WGS) entry which is preliminary data.</text>
</comment>
<gene>
    <name evidence="1" type="ORF">P8609_14755</name>
</gene>
<protein>
    <submittedName>
        <fullName evidence="1">Uncharacterized protein</fullName>
    </submittedName>
</protein>
<sequence>MFAGIHDAEVVAYSFDSRTAELVLSLAPGHGSAAAEFQLIFRGVAAHQFPYPQLPSIVLDLAETSAATLVAREWANLAAGFRQCGWPGPWAVSAEAATAFCISCGLRGYDLEQSFGMYGWILARSVERVSSAGAFQPFVSASGR</sequence>
<dbReference type="EMBL" id="JARUHG010000005">
    <property type="protein sequence ID" value="MDR0184222.1"/>
    <property type="molecule type" value="Genomic_DNA"/>
</dbReference>
<evidence type="ECO:0000313" key="2">
    <source>
        <dbReference type="Proteomes" id="UP001233535"/>
    </source>
</evidence>
<organism evidence="1 2">
    <name type="scientific">Lysobacter arvi</name>
    <dbReference type="NCBI Taxonomy" id="3038776"/>
    <lineage>
        <taxon>Bacteria</taxon>
        <taxon>Pseudomonadati</taxon>
        <taxon>Pseudomonadota</taxon>
        <taxon>Gammaproteobacteria</taxon>
        <taxon>Lysobacterales</taxon>
        <taxon>Lysobacteraceae</taxon>
        <taxon>Lysobacter</taxon>
    </lineage>
</organism>
<proteinExistence type="predicted"/>
<name>A0ABU1CGY7_9GAMM</name>
<keyword evidence="2" id="KW-1185">Reference proteome</keyword>
<evidence type="ECO:0000313" key="1">
    <source>
        <dbReference type="EMBL" id="MDR0184222.1"/>
    </source>
</evidence>
<reference evidence="1 2" key="1">
    <citation type="submission" date="2023-04" db="EMBL/GenBank/DDBJ databases">
        <title>Lysobacter sp. strain UC isolated from soil sample.</title>
        <authorList>
            <person name="Choksket S."/>
            <person name="Harshvardhan F."/>
            <person name="Rana R."/>
            <person name="Patil P.B."/>
            <person name="Korpole S."/>
        </authorList>
    </citation>
    <scope>NUCLEOTIDE SEQUENCE [LARGE SCALE GENOMIC DNA]</scope>
    <source>
        <strain evidence="1 2">UC</strain>
    </source>
</reference>